<keyword evidence="1" id="KW-1188">Viral release from host cell</keyword>
<dbReference type="RefSeq" id="WP_326122061.1">
    <property type="nucleotide sequence ID" value="NZ_JARSFG010000005.1"/>
</dbReference>
<gene>
    <name evidence="3" type="ORF">P9B03_03975</name>
</gene>
<dbReference type="Proteomes" id="UP001344888">
    <property type="component" value="Unassembled WGS sequence"/>
</dbReference>
<proteinExistence type="predicted"/>
<dbReference type="EMBL" id="JARSFG010000005">
    <property type="protein sequence ID" value="MEC1177632.1"/>
    <property type="molecule type" value="Genomic_DNA"/>
</dbReference>
<name>A0AAW9NIM7_9BACL</name>
<organism evidence="3 4">
    <name type="scientific">Metasolibacillus meyeri</name>
    <dbReference type="NCBI Taxonomy" id="1071052"/>
    <lineage>
        <taxon>Bacteria</taxon>
        <taxon>Bacillati</taxon>
        <taxon>Bacillota</taxon>
        <taxon>Bacilli</taxon>
        <taxon>Bacillales</taxon>
        <taxon>Caryophanaceae</taxon>
        <taxon>Metasolibacillus</taxon>
    </lineage>
</organism>
<keyword evidence="4" id="KW-1185">Reference proteome</keyword>
<dbReference type="Pfam" id="PF03592">
    <property type="entry name" value="Terminase_2"/>
    <property type="match status" value="1"/>
</dbReference>
<dbReference type="InterPro" id="IPR038713">
    <property type="entry name" value="Terminase_Gp1_N_sf"/>
</dbReference>
<dbReference type="GO" id="GO:0051276">
    <property type="term" value="P:chromosome organization"/>
    <property type="evidence" value="ECO:0007669"/>
    <property type="project" value="InterPro"/>
</dbReference>
<dbReference type="InterPro" id="IPR005335">
    <property type="entry name" value="Terminase_ssu"/>
</dbReference>
<dbReference type="Gene3D" id="1.10.10.1400">
    <property type="entry name" value="Terminase, small subunit, N-terminal DNA-binding domain, HTH motif"/>
    <property type="match status" value="1"/>
</dbReference>
<comment type="caution">
    <text evidence="3">The sequence shown here is derived from an EMBL/GenBank/DDBJ whole genome shotgun (WGS) entry which is preliminary data.</text>
</comment>
<keyword evidence="2" id="KW-0231">Viral genome packaging</keyword>
<evidence type="ECO:0000256" key="2">
    <source>
        <dbReference type="ARBA" id="ARBA00023219"/>
    </source>
</evidence>
<dbReference type="PANTHER" id="PTHR41328:SF2">
    <property type="entry name" value="TERMINASE SMALL SUBUNIT"/>
    <property type="match status" value="1"/>
</dbReference>
<dbReference type="AlphaFoldDB" id="A0AAW9NIM7"/>
<evidence type="ECO:0000256" key="1">
    <source>
        <dbReference type="ARBA" id="ARBA00022612"/>
    </source>
</evidence>
<evidence type="ECO:0000313" key="4">
    <source>
        <dbReference type="Proteomes" id="UP001344888"/>
    </source>
</evidence>
<dbReference type="Gene3D" id="6.10.140.2160">
    <property type="match status" value="1"/>
</dbReference>
<accession>A0AAW9NIM7</accession>
<protein>
    <submittedName>
        <fullName evidence="3">Terminase small subunit</fullName>
    </submittedName>
</protein>
<reference evidence="3 4" key="1">
    <citation type="submission" date="2023-03" db="EMBL/GenBank/DDBJ databases">
        <title>Bacillus Genome Sequencing.</title>
        <authorList>
            <person name="Dunlap C."/>
        </authorList>
    </citation>
    <scope>NUCLEOTIDE SEQUENCE [LARGE SCALE GENOMIC DNA]</scope>
    <source>
        <strain evidence="3 4">B-59205</strain>
    </source>
</reference>
<dbReference type="PANTHER" id="PTHR41328">
    <property type="entry name" value="TERMINASE SMALL SUBUNIT-RELATED"/>
    <property type="match status" value="1"/>
</dbReference>
<sequence>MIERKLTIKQQAFADAFIELGNATQAYMQAYPNIKKESTAKAAGSRLLTNVNVKAYIDERMEELRSERVADQQEILELLTSVLRGEEQSAILRGVGEGAQTIDDTMPPTTAERIKAAELLGKRYRMWVDKQEINVSEVPVFVDDVSGESDGS</sequence>
<evidence type="ECO:0000313" key="3">
    <source>
        <dbReference type="EMBL" id="MEC1177632.1"/>
    </source>
</evidence>
<dbReference type="InterPro" id="IPR052404">
    <property type="entry name" value="SPP1-like_terminase"/>
</dbReference>